<dbReference type="AlphaFoldDB" id="A0A0B1RXS7"/>
<accession>A0A0B1RXS7</accession>
<keyword evidence="2" id="KW-1185">Reference proteome</keyword>
<name>A0A0B1RXS7_OESDE</name>
<proteinExistence type="predicted"/>
<evidence type="ECO:0000313" key="1">
    <source>
        <dbReference type="EMBL" id="KHJ77873.1"/>
    </source>
</evidence>
<sequence length="88" mass="10074">MNNDKVDEIERDFLHELVKETRKLSEEDREKMSDVGKAVKDAAELHDEIAKEDTSVVTEKLSDVKDFIVEKADEAKQFLEELPNIKAG</sequence>
<dbReference type="Proteomes" id="UP000053660">
    <property type="component" value="Unassembled WGS sequence"/>
</dbReference>
<protein>
    <submittedName>
        <fullName evidence="1">Uncharacterized protein</fullName>
    </submittedName>
</protein>
<gene>
    <name evidence="1" type="ORF">OESDEN_22507</name>
</gene>
<evidence type="ECO:0000313" key="2">
    <source>
        <dbReference type="Proteomes" id="UP000053660"/>
    </source>
</evidence>
<dbReference type="EMBL" id="KN610333">
    <property type="protein sequence ID" value="KHJ77873.1"/>
    <property type="molecule type" value="Genomic_DNA"/>
</dbReference>
<organism evidence="1 2">
    <name type="scientific">Oesophagostomum dentatum</name>
    <name type="common">Nodular worm</name>
    <dbReference type="NCBI Taxonomy" id="61180"/>
    <lineage>
        <taxon>Eukaryota</taxon>
        <taxon>Metazoa</taxon>
        <taxon>Ecdysozoa</taxon>
        <taxon>Nematoda</taxon>
        <taxon>Chromadorea</taxon>
        <taxon>Rhabditida</taxon>
        <taxon>Rhabditina</taxon>
        <taxon>Rhabditomorpha</taxon>
        <taxon>Strongyloidea</taxon>
        <taxon>Strongylidae</taxon>
        <taxon>Oesophagostomum</taxon>
    </lineage>
</organism>
<reference evidence="1 2" key="1">
    <citation type="submission" date="2014-03" db="EMBL/GenBank/DDBJ databases">
        <title>Draft genome of the hookworm Oesophagostomum dentatum.</title>
        <authorList>
            <person name="Mitreva M."/>
        </authorList>
    </citation>
    <scope>NUCLEOTIDE SEQUENCE [LARGE SCALE GENOMIC DNA]</scope>
    <source>
        <strain evidence="1 2">OD-Hann</strain>
    </source>
</reference>